<protein>
    <recommendedName>
        <fullName evidence="4">DUF4879 domain-containing protein</fullName>
    </recommendedName>
</protein>
<dbReference type="RefSeq" id="WP_305756740.1">
    <property type="nucleotide sequence ID" value="NZ_JAPCKK010000031.1"/>
</dbReference>
<gene>
    <name evidence="2" type="ORF">OIN60_20665</name>
</gene>
<sequence>MLFTKKKIGAVLLSASLIMSFTTSVFAEELGEVSEGTSTTSISEQELQNVKANFAEMGIDEETQSKLIEKLIRGGLIDSLNPEKQSLGVTSTTFNSLSSSSEESKALAGYTARTVYPDGSVRIQSVTPGPGSACGSGYCNIVDAKVEDGNGVVTASFLADYSIVNQGYDSITRVSTPQVKTHFGGFNQLKGPTIARAKETSNQSARAQMSWVYNPAAGSATQYLFLDVQNDSAKSRFDT</sequence>
<organism evidence="2 3">
    <name type="scientific">Paenibacillus zeirhizosphaerae</name>
    <dbReference type="NCBI Taxonomy" id="2987519"/>
    <lineage>
        <taxon>Bacteria</taxon>
        <taxon>Bacillati</taxon>
        <taxon>Bacillota</taxon>
        <taxon>Bacilli</taxon>
        <taxon>Bacillales</taxon>
        <taxon>Paenibacillaceae</taxon>
        <taxon>Paenibacillus</taxon>
    </lineage>
</organism>
<comment type="caution">
    <text evidence="2">The sequence shown here is derived from an EMBL/GenBank/DDBJ whole genome shotgun (WGS) entry which is preliminary data.</text>
</comment>
<reference evidence="2 3" key="1">
    <citation type="submission" date="2022-10" db="EMBL/GenBank/DDBJ databases">
        <title>Paenibacillus description and whole genome data of maize root bacterial community.</title>
        <authorList>
            <person name="Marton D."/>
            <person name="Farkas M."/>
            <person name="Cserhati M."/>
        </authorList>
    </citation>
    <scope>NUCLEOTIDE SEQUENCE [LARGE SCALE GENOMIC DNA]</scope>
    <source>
        <strain evidence="2 3">P96</strain>
    </source>
</reference>
<keyword evidence="3" id="KW-1185">Reference proteome</keyword>
<proteinExistence type="predicted"/>
<dbReference type="EMBL" id="JAPCKK010000031">
    <property type="protein sequence ID" value="MDP4099136.1"/>
    <property type="molecule type" value="Genomic_DNA"/>
</dbReference>
<accession>A0ABT9FWM6</accession>
<keyword evidence="1" id="KW-0732">Signal</keyword>
<evidence type="ECO:0008006" key="4">
    <source>
        <dbReference type="Google" id="ProtNLM"/>
    </source>
</evidence>
<evidence type="ECO:0000256" key="1">
    <source>
        <dbReference type="SAM" id="SignalP"/>
    </source>
</evidence>
<evidence type="ECO:0000313" key="2">
    <source>
        <dbReference type="EMBL" id="MDP4099136.1"/>
    </source>
</evidence>
<feature type="signal peptide" evidence="1">
    <location>
        <begin position="1"/>
        <end position="27"/>
    </location>
</feature>
<dbReference type="Proteomes" id="UP001241848">
    <property type="component" value="Unassembled WGS sequence"/>
</dbReference>
<feature type="chain" id="PRO_5045998865" description="DUF4879 domain-containing protein" evidence="1">
    <location>
        <begin position="28"/>
        <end position="239"/>
    </location>
</feature>
<name>A0ABT9FWM6_9BACL</name>
<evidence type="ECO:0000313" key="3">
    <source>
        <dbReference type="Proteomes" id="UP001241848"/>
    </source>
</evidence>